<comment type="caution">
    <text evidence="3">The sequence shown here is derived from an EMBL/GenBank/DDBJ whole genome shotgun (WGS) entry which is preliminary data.</text>
</comment>
<dbReference type="PANTHER" id="PTHR48081:SF33">
    <property type="entry name" value="KYNURENINE FORMAMIDASE"/>
    <property type="match status" value="1"/>
</dbReference>
<evidence type="ECO:0000313" key="3">
    <source>
        <dbReference type="EMBL" id="PJE37170.1"/>
    </source>
</evidence>
<feature type="domain" description="Alpha/beta hydrolase fold-3" evidence="2">
    <location>
        <begin position="67"/>
        <end position="181"/>
    </location>
</feature>
<dbReference type="RefSeq" id="WP_100162035.1">
    <property type="nucleotide sequence ID" value="NZ_PGTB01000020.1"/>
</dbReference>
<sequence>MELDDAYANGAYIAGADSYPDRWDTAARVFRDQLSAAGRAQLDLAYGPGARERFDLFLPEGTARGLMVFVHGGYWLNFDKSTWSHFAAGAVARGWAAALPSYDLCPSIRISGITRQIAGAVQAAAGRVAGPLALTGHSAGGHLVARMLAPGMLPPECTIRLAQVVPISPLADLRPLLKTSMNADLRLTEAEAEAESPVFQPAPATPVTVWVGGDERPAFLDQAAWLAKAWSCGRTVVAGRHHFDVIDGLADPDSDLMAVLTGGG</sequence>
<dbReference type="PANTHER" id="PTHR48081">
    <property type="entry name" value="AB HYDROLASE SUPERFAMILY PROTEIN C4A8.06C"/>
    <property type="match status" value="1"/>
</dbReference>
<gene>
    <name evidence="3" type="ORF">CVM52_08255</name>
</gene>
<dbReference type="InterPro" id="IPR029058">
    <property type="entry name" value="AB_hydrolase_fold"/>
</dbReference>
<dbReference type="GO" id="GO:0016787">
    <property type="term" value="F:hydrolase activity"/>
    <property type="evidence" value="ECO:0007669"/>
    <property type="project" value="UniProtKB-KW"/>
</dbReference>
<dbReference type="OrthoDB" id="9771666at2"/>
<name>A0A2M8J309_9RHOB</name>
<evidence type="ECO:0000313" key="4">
    <source>
        <dbReference type="Proteomes" id="UP000231553"/>
    </source>
</evidence>
<accession>A0A2M8J309</accession>
<dbReference type="EMBL" id="PGTB01000020">
    <property type="protein sequence ID" value="PJE37170.1"/>
    <property type="molecule type" value="Genomic_DNA"/>
</dbReference>
<dbReference type="InterPro" id="IPR050300">
    <property type="entry name" value="GDXG_lipolytic_enzyme"/>
</dbReference>
<organism evidence="3 4">
    <name type="scientific">Pseudooceanicola lipolyticus</name>
    <dbReference type="NCBI Taxonomy" id="2029104"/>
    <lineage>
        <taxon>Bacteria</taxon>
        <taxon>Pseudomonadati</taxon>
        <taxon>Pseudomonadota</taxon>
        <taxon>Alphaproteobacteria</taxon>
        <taxon>Rhodobacterales</taxon>
        <taxon>Paracoccaceae</taxon>
        <taxon>Pseudooceanicola</taxon>
    </lineage>
</organism>
<proteinExistence type="predicted"/>
<dbReference type="InterPro" id="IPR013094">
    <property type="entry name" value="AB_hydrolase_3"/>
</dbReference>
<dbReference type="AlphaFoldDB" id="A0A2M8J309"/>
<evidence type="ECO:0000259" key="2">
    <source>
        <dbReference type="Pfam" id="PF07859"/>
    </source>
</evidence>
<dbReference type="SUPFAM" id="SSF53474">
    <property type="entry name" value="alpha/beta-Hydrolases"/>
    <property type="match status" value="1"/>
</dbReference>
<reference evidence="3 4" key="1">
    <citation type="journal article" date="2018" name="Int. J. Syst. Evol. Microbiol.">
        <title>Pseudooceanicola lipolyticus sp. nov., a marine alphaproteobacterium, reclassification of Oceanicola flagellatus as Pseudooceanicola flagellatus comb. nov. and emended description of the genus Pseudooceanicola.</title>
        <authorList>
            <person name="Huang M.-M."/>
            <person name="Guo L.-L."/>
            <person name="Wu Y.-H."/>
            <person name="Lai Q.-L."/>
            <person name="Shao Z.-Z."/>
            <person name="Wang C.-S."/>
            <person name="Wu M."/>
            <person name="Xu X.-W."/>
        </authorList>
    </citation>
    <scope>NUCLEOTIDE SEQUENCE [LARGE SCALE GENOMIC DNA]</scope>
    <source>
        <strain evidence="3 4">157</strain>
    </source>
</reference>
<dbReference type="Proteomes" id="UP000231553">
    <property type="component" value="Unassembled WGS sequence"/>
</dbReference>
<protein>
    <submittedName>
        <fullName evidence="3">Alpha/beta hydrolase</fullName>
    </submittedName>
</protein>
<evidence type="ECO:0000256" key="1">
    <source>
        <dbReference type="ARBA" id="ARBA00022801"/>
    </source>
</evidence>
<keyword evidence="1 3" id="KW-0378">Hydrolase</keyword>
<dbReference type="Gene3D" id="3.40.50.1820">
    <property type="entry name" value="alpha/beta hydrolase"/>
    <property type="match status" value="1"/>
</dbReference>
<dbReference type="Pfam" id="PF07859">
    <property type="entry name" value="Abhydrolase_3"/>
    <property type="match status" value="1"/>
</dbReference>
<keyword evidence="4" id="KW-1185">Reference proteome</keyword>